<dbReference type="PRINTS" id="PR00035">
    <property type="entry name" value="HTHGNTR"/>
</dbReference>
<evidence type="ECO:0000256" key="2">
    <source>
        <dbReference type="ARBA" id="ARBA00023125"/>
    </source>
</evidence>
<dbReference type="PANTHER" id="PTHR43537">
    <property type="entry name" value="TRANSCRIPTIONAL REGULATOR, GNTR FAMILY"/>
    <property type="match status" value="1"/>
</dbReference>
<reference evidence="4 5" key="1">
    <citation type="submission" date="2018-05" db="EMBL/GenBank/DDBJ databases">
        <title>Genetic diversity of glacier-inhabiting Cryobacterium bacteria in China and description of Cryobacterium mengkeensis sp. nov. and Arthrobacter glacialis sp. nov.</title>
        <authorList>
            <person name="Liu Q."/>
            <person name="Xin Y.-H."/>
        </authorList>
    </citation>
    <scope>NUCLEOTIDE SEQUENCE [LARGE SCALE GENOMIC DNA]</scope>
    <source>
        <strain evidence="4 5">GP3</strain>
    </source>
</reference>
<dbReference type="GO" id="GO:0003677">
    <property type="term" value="F:DNA binding"/>
    <property type="evidence" value="ECO:0007669"/>
    <property type="project" value="UniProtKB-KW"/>
</dbReference>
<protein>
    <submittedName>
        <fullName evidence="4">GntR family transcriptional regulator</fullName>
    </submittedName>
</protein>
<sequence>MNTDSTPPDNDFGQNADESAYAQLRSMLASGILQPGAWLREKTLAERIGVSRTPIREALNRLAAEGLVEISRNKGAQVVSFTAGDIADLYDVRAGFEPHAALLSVPRLTEEDVERLGLLAQQMEDAVQAGRHSELSALNGAFHGIFVEQCGNRHLSIALRAILRPTMVAHTFMSYTPEELKRSMQHHAELVAAAKARDGEWAEAVMRVHILAAKNAVVTANSNP</sequence>
<evidence type="ECO:0000256" key="3">
    <source>
        <dbReference type="ARBA" id="ARBA00023163"/>
    </source>
</evidence>
<dbReference type="OrthoDB" id="8680240at2"/>
<dbReference type="Proteomes" id="UP000246303">
    <property type="component" value="Unassembled WGS sequence"/>
</dbReference>
<dbReference type="Pfam" id="PF07729">
    <property type="entry name" value="FCD"/>
    <property type="match status" value="1"/>
</dbReference>
<dbReference type="CDD" id="cd07377">
    <property type="entry name" value="WHTH_GntR"/>
    <property type="match status" value="1"/>
</dbReference>
<dbReference type="InterPro" id="IPR008920">
    <property type="entry name" value="TF_FadR/GntR_C"/>
</dbReference>
<dbReference type="GO" id="GO:0003700">
    <property type="term" value="F:DNA-binding transcription factor activity"/>
    <property type="evidence" value="ECO:0007669"/>
    <property type="project" value="InterPro"/>
</dbReference>
<dbReference type="Gene3D" id="1.20.120.530">
    <property type="entry name" value="GntR ligand-binding domain-like"/>
    <property type="match status" value="1"/>
</dbReference>
<dbReference type="RefSeq" id="WP_110107541.1">
    <property type="nucleotide sequence ID" value="NZ_JACBZZ010000001.1"/>
</dbReference>
<dbReference type="PANTHER" id="PTHR43537:SF24">
    <property type="entry name" value="GLUCONATE OPERON TRANSCRIPTIONAL REPRESSOR"/>
    <property type="match status" value="1"/>
</dbReference>
<evidence type="ECO:0000256" key="1">
    <source>
        <dbReference type="ARBA" id="ARBA00023015"/>
    </source>
</evidence>
<name>A0A2V3DN84_9MICC</name>
<dbReference type="InterPro" id="IPR036388">
    <property type="entry name" value="WH-like_DNA-bd_sf"/>
</dbReference>
<dbReference type="Gene3D" id="1.10.10.10">
    <property type="entry name" value="Winged helix-like DNA-binding domain superfamily/Winged helix DNA-binding domain"/>
    <property type="match status" value="1"/>
</dbReference>
<dbReference type="SMART" id="SM00345">
    <property type="entry name" value="HTH_GNTR"/>
    <property type="match status" value="1"/>
</dbReference>
<dbReference type="SUPFAM" id="SSF48008">
    <property type="entry name" value="GntR ligand-binding domain-like"/>
    <property type="match status" value="1"/>
</dbReference>
<evidence type="ECO:0000313" key="4">
    <source>
        <dbReference type="EMBL" id="PXA64111.1"/>
    </source>
</evidence>
<dbReference type="SMART" id="SM00895">
    <property type="entry name" value="FCD"/>
    <property type="match status" value="1"/>
</dbReference>
<proteinExistence type="predicted"/>
<dbReference type="PROSITE" id="PS50949">
    <property type="entry name" value="HTH_GNTR"/>
    <property type="match status" value="1"/>
</dbReference>
<dbReference type="InterPro" id="IPR011711">
    <property type="entry name" value="GntR_C"/>
</dbReference>
<dbReference type="EMBL" id="QHLZ01000015">
    <property type="protein sequence ID" value="PXA64111.1"/>
    <property type="molecule type" value="Genomic_DNA"/>
</dbReference>
<dbReference type="InterPro" id="IPR000524">
    <property type="entry name" value="Tscrpt_reg_HTH_GntR"/>
</dbReference>
<dbReference type="SUPFAM" id="SSF46785">
    <property type="entry name" value="Winged helix' DNA-binding domain"/>
    <property type="match status" value="1"/>
</dbReference>
<evidence type="ECO:0000313" key="5">
    <source>
        <dbReference type="Proteomes" id="UP000246303"/>
    </source>
</evidence>
<gene>
    <name evidence="4" type="ORF">CVS29_16550</name>
</gene>
<organism evidence="4 5">
    <name type="scientific">Arthrobacter psychrochitiniphilus</name>
    <dbReference type="NCBI Taxonomy" id="291045"/>
    <lineage>
        <taxon>Bacteria</taxon>
        <taxon>Bacillati</taxon>
        <taxon>Actinomycetota</taxon>
        <taxon>Actinomycetes</taxon>
        <taxon>Micrococcales</taxon>
        <taxon>Micrococcaceae</taxon>
        <taxon>Arthrobacter</taxon>
    </lineage>
</organism>
<dbReference type="Pfam" id="PF00392">
    <property type="entry name" value="GntR"/>
    <property type="match status" value="1"/>
</dbReference>
<keyword evidence="5" id="KW-1185">Reference proteome</keyword>
<comment type="caution">
    <text evidence="4">The sequence shown here is derived from an EMBL/GenBank/DDBJ whole genome shotgun (WGS) entry which is preliminary data.</text>
</comment>
<keyword evidence="3" id="KW-0804">Transcription</keyword>
<keyword evidence="2" id="KW-0238">DNA-binding</keyword>
<dbReference type="AlphaFoldDB" id="A0A2V3DN84"/>
<dbReference type="InterPro" id="IPR036390">
    <property type="entry name" value="WH_DNA-bd_sf"/>
</dbReference>
<accession>A0A2V3DN84</accession>
<keyword evidence="1" id="KW-0805">Transcription regulation</keyword>